<dbReference type="KEGG" id="csto:CGC58_11025"/>
<feature type="transmembrane region" description="Helical" evidence="1">
    <location>
        <begin position="130"/>
        <end position="152"/>
    </location>
</feature>
<protein>
    <recommendedName>
        <fullName evidence="4">DUF4112 domain-containing protein</fullName>
    </recommendedName>
</protein>
<dbReference type="Pfam" id="PF13430">
    <property type="entry name" value="DUF4112"/>
    <property type="match status" value="1"/>
</dbReference>
<dbReference type="PANTHER" id="PTHR35519:SF2">
    <property type="entry name" value="PH DOMAIN PROTEIN"/>
    <property type="match status" value="1"/>
</dbReference>
<accession>A0A250FYL2</accession>
<sequence>MNLEEKHKTRKELKKLEIEKSVHYQIIKNTKKWMDDYYLDGIIGLIPIVGDIATQFFSYSFLYVAAVKVKSYRLTMAILLNSLIDILIGLIPYAGIVLDFVHRSYKNNFELIVGFVNDDKKVIQQVNKRALWTTIGVVTVLILICLLIWLIITTFSGLYKWIFN</sequence>
<dbReference type="Proteomes" id="UP000217348">
    <property type="component" value="Chromosome"/>
</dbReference>
<name>A0A250FYL2_9FLAO</name>
<dbReference type="OrthoDB" id="1069997at2"/>
<keyword evidence="1" id="KW-0812">Transmembrane</keyword>
<evidence type="ECO:0000313" key="2">
    <source>
        <dbReference type="EMBL" id="ATA90210.1"/>
    </source>
</evidence>
<dbReference type="InterPro" id="IPR025187">
    <property type="entry name" value="DUF4112"/>
</dbReference>
<dbReference type="AlphaFoldDB" id="A0A250FYL2"/>
<keyword evidence="1" id="KW-1133">Transmembrane helix</keyword>
<feature type="transmembrane region" description="Helical" evidence="1">
    <location>
        <begin position="37"/>
        <end position="58"/>
    </location>
</feature>
<reference evidence="3" key="1">
    <citation type="submission" date="2017-06" db="EMBL/GenBank/DDBJ databases">
        <title>Capnocytophaga spp. assemblies.</title>
        <authorList>
            <person name="Gulvik C.A."/>
        </authorList>
    </citation>
    <scope>NUCLEOTIDE SEQUENCE [LARGE SCALE GENOMIC DNA]</scope>
    <source>
        <strain evidence="3">H2177</strain>
    </source>
</reference>
<evidence type="ECO:0008006" key="4">
    <source>
        <dbReference type="Google" id="ProtNLM"/>
    </source>
</evidence>
<proteinExistence type="predicted"/>
<organism evidence="2 3">
    <name type="scientific">Capnocytophaga stomatis</name>
    <dbReference type="NCBI Taxonomy" id="1848904"/>
    <lineage>
        <taxon>Bacteria</taxon>
        <taxon>Pseudomonadati</taxon>
        <taxon>Bacteroidota</taxon>
        <taxon>Flavobacteriia</taxon>
        <taxon>Flavobacteriales</taxon>
        <taxon>Flavobacteriaceae</taxon>
        <taxon>Capnocytophaga</taxon>
    </lineage>
</organism>
<dbReference type="PANTHER" id="PTHR35519">
    <property type="entry name" value="MEMBRANE PROTEINS"/>
    <property type="match status" value="1"/>
</dbReference>
<keyword evidence="1" id="KW-0472">Membrane</keyword>
<evidence type="ECO:0000256" key="1">
    <source>
        <dbReference type="SAM" id="Phobius"/>
    </source>
</evidence>
<gene>
    <name evidence="2" type="ORF">CGC58_11025</name>
</gene>
<evidence type="ECO:0000313" key="3">
    <source>
        <dbReference type="Proteomes" id="UP000217348"/>
    </source>
</evidence>
<dbReference type="RefSeq" id="WP_095896754.1">
    <property type="nucleotide sequence ID" value="NZ_CP022387.1"/>
</dbReference>
<feature type="transmembrane region" description="Helical" evidence="1">
    <location>
        <begin position="78"/>
        <end position="101"/>
    </location>
</feature>
<dbReference type="EMBL" id="CP022387">
    <property type="protein sequence ID" value="ATA90210.1"/>
    <property type="molecule type" value="Genomic_DNA"/>
</dbReference>